<accession>A0A0R1MU62</accession>
<dbReference type="PATRIC" id="fig|1423792.3.peg.822"/>
<reference evidence="4 5" key="1">
    <citation type="journal article" date="2015" name="Genome Announc.">
        <title>Expanding the biotechnology potential of lactobacilli through comparative genomics of 213 strains and associated genera.</title>
        <authorList>
            <person name="Sun Z."/>
            <person name="Harris H.M."/>
            <person name="McCann A."/>
            <person name="Guo C."/>
            <person name="Argimon S."/>
            <person name="Zhang W."/>
            <person name="Yang X."/>
            <person name="Jeffery I.B."/>
            <person name="Cooney J.C."/>
            <person name="Kagawa T.F."/>
            <person name="Liu W."/>
            <person name="Song Y."/>
            <person name="Salvetti E."/>
            <person name="Wrobel A."/>
            <person name="Rasinkangas P."/>
            <person name="Parkhill J."/>
            <person name="Rea M.C."/>
            <person name="O'Sullivan O."/>
            <person name="Ritari J."/>
            <person name="Douillard F.P."/>
            <person name="Paul Ross R."/>
            <person name="Yang R."/>
            <person name="Briner A.E."/>
            <person name="Felis G.E."/>
            <person name="de Vos W.M."/>
            <person name="Barrangou R."/>
            <person name="Klaenhammer T.R."/>
            <person name="Caufield P.W."/>
            <person name="Cui Y."/>
            <person name="Zhang H."/>
            <person name="O'Toole P.W."/>
        </authorList>
    </citation>
    <scope>NUCLEOTIDE SEQUENCE [LARGE SCALE GENOMIC DNA]</scope>
    <source>
        <strain evidence="4 5">DSM 12744</strain>
    </source>
</reference>
<dbReference type="Gene3D" id="3.90.220.20">
    <property type="entry name" value="DNA methylase specificity domains"/>
    <property type="match status" value="1"/>
</dbReference>
<dbReference type="Proteomes" id="UP000051330">
    <property type="component" value="Unassembled WGS sequence"/>
</dbReference>
<gene>
    <name evidence="4" type="ORF">FD09_GL000808</name>
</gene>
<organism evidence="4 5">
    <name type="scientific">Schleiferilactobacillus perolens DSM 12744</name>
    <dbReference type="NCBI Taxonomy" id="1423792"/>
    <lineage>
        <taxon>Bacteria</taxon>
        <taxon>Bacillati</taxon>
        <taxon>Bacillota</taxon>
        <taxon>Bacilli</taxon>
        <taxon>Lactobacillales</taxon>
        <taxon>Lactobacillaceae</taxon>
        <taxon>Schleiferilactobacillus</taxon>
    </lineage>
</organism>
<keyword evidence="1" id="KW-0680">Restriction system</keyword>
<feature type="coiled-coil region" evidence="3">
    <location>
        <begin position="84"/>
        <end position="111"/>
    </location>
</feature>
<comment type="caution">
    <text evidence="4">The sequence shown here is derived from an EMBL/GenBank/DDBJ whole genome shotgun (WGS) entry which is preliminary data.</text>
</comment>
<keyword evidence="5" id="KW-1185">Reference proteome</keyword>
<evidence type="ECO:0000313" key="5">
    <source>
        <dbReference type="Proteomes" id="UP000051330"/>
    </source>
</evidence>
<evidence type="ECO:0000313" key="4">
    <source>
        <dbReference type="EMBL" id="KRL11081.1"/>
    </source>
</evidence>
<dbReference type="AlphaFoldDB" id="A0A0R1MU62"/>
<evidence type="ECO:0000256" key="2">
    <source>
        <dbReference type="ARBA" id="ARBA00023125"/>
    </source>
</evidence>
<proteinExistence type="predicted"/>
<evidence type="ECO:0008006" key="6">
    <source>
        <dbReference type="Google" id="ProtNLM"/>
    </source>
</evidence>
<dbReference type="GO" id="GO:0003677">
    <property type="term" value="F:DNA binding"/>
    <property type="evidence" value="ECO:0007669"/>
    <property type="project" value="UniProtKB-KW"/>
</dbReference>
<dbReference type="EMBL" id="AZEC01000013">
    <property type="protein sequence ID" value="KRL11081.1"/>
    <property type="molecule type" value="Genomic_DNA"/>
</dbReference>
<name>A0A0R1MU62_9LACO</name>
<evidence type="ECO:0000256" key="3">
    <source>
        <dbReference type="SAM" id="Coils"/>
    </source>
</evidence>
<sequence>MIQESAPFKSPRPIRSFFRKTWSIRPKKNRVDGRWLYQYLLSPFGEAQIANTVLGSSTALIPIKRLQEIPVVTTMSLPEQQQTITDYERDRQAIAAQISALNKKLAELDKTLYRNIGITGLYKEKH</sequence>
<dbReference type="GO" id="GO:0009307">
    <property type="term" value="P:DNA restriction-modification system"/>
    <property type="evidence" value="ECO:0007669"/>
    <property type="project" value="UniProtKB-KW"/>
</dbReference>
<dbReference type="InterPro" id="IPR044946">
    <property type="entry name" value="Restrct_endonuc_typeI_TRD_sf"/>
</dbReference>
<protein>
    <recommendedName>
        <fullName evidence="6">Type I restriction modification DNA specificity domain-containing protein</fullName>
    </recommendedName>
</protein>
<dbReference type="SUPFAM" id="SSF116734">
    <property type="entry name" value="DNA methylase specificity domain"/>
    <property type="match status" value="1"/>
</dbReference>
<keyword evidence="2" id="KW-0238">DNA-binding</keyword>
<keyword evidence="3" id="KW-0175">Coiled coil</keyword>
<evidence type="ECO:0000256" key="1">
    <source>
        <dbReference type="ARBA" id="ARBA00022747"/>
    </source>
</evidence>